<evidence type="ECO:0000256" key="1">
    <source>
        <dbReference type="SAM" id="Phobius"/>
    </source>
</evidence>
<keyword evidence="1" id="KW-1133">Transmembrane helix</keyword>
<dbReference type="OrthoDB" id="10059885at2759"/>
<dbReference type="Gene3D" id="1.20.1070.10">
    <property type="entry name" value="Rhodopsin 7-helix transmembrane proteins"/>
    <property type="match status" value="1"/>
</dbReference>
<organism evidence="2 3">
    <name type="scientific">Rotaria magnacalcarata</name>
    <dbReference type="NCBI Taxonomy" id="392030"/>
    <lineage>
        <taxon>Eukaryota</taxon>
        <taxon>Metazoa</taxon>
        <taxon>Spiralia</taxon>
        <taxon>Gnathifera</taxon>
        <taxon>Rotifera</taxon>
        <taxon>Eurotatoria</taxon>
        <taxon>Bdelloidea</taxon>
        <taxon>Philodinida</taxon>
        <taxon>Philodinidae</taxon>
        <taxon>Rotaria</taxon>
    </lineage>
</organism>
<sequence length="126" mass="14378">MNAFNNIYVFSQITLYYIAAPLSMIVFGILTISNAKKQMTRIGPEVISGHGRRTESQLTRMLLLQGTVHLVLTVPFGIIYSMNAFDPSTITTHTQAIRYAMLMWQECDYFSSFFLYILSGSAYRKE</sequence>
<keyword evidence="1" id="KW-0812">Transmembrane</keyword>
<feature type="transmembrane region" description="Helical" evidence="1">
    <location>
        <begin position="14"/>
        <end position="32"/>
    </location>
</feature>
<gene>
    <name evidence="2" type="ORF">KQP761_LOCUS20875</name>
</gene>
<feature type="transmembrane region" description="Helical" evidence="1">
    <location>
        <begin position="62"/>
        <end position="82"/>
    </location>
</feature>
<proteinExistence type="predicted"/>
<evidence type="ECO:0008006" key="4">
    <source>
        <dbReference type="Google" id="ProtNLM"/>
    </source>
</evidence>
<protein>
    <recommendedName>
        <fullName evidence="4">G protein-coupled receptor</fullName>
    </recommendedName>
</protein>
<dbReference type="SUPFAM" id="SSF81321">
    <property type="entry name" value="Family A G protein-coupled receptor-like"/>
    <property type="match status" value="1"/>
</dbReference>
<evidence type="ECO:0000313" key="2">
    <source>
        <dbReference type="EMBL" id="CAF1587918.1"/>
    </source>
</evidence>
<dbReference type="AlphaFoldDB" id="A0A815ZPF8"/>
<keyword evidence="1" id="KW-0472">Membrane</keyword>
<feature type="non-terminal residue" evidence="2">
    <location>
        <position position="126"/>
    </location>
</feature>
<dbReference type="EMBL" id="CAJNOW010010779">
    <property type="protein sequence ID" value="CAF1587918.1"/>
    <property type="molecule type" value="Genomic_DNA"/>
</dbReference>
<accession>A0A815ZPF8</accession>
<dbReference type="Proteomes" id="UP000663834">
    <property type="component" value="Unassembled WGS sequence"/>
</dbReference>
<evidence type="ECO:0000313" key="3">
    <source>
        <dbReference type="Proteomes" id="UP000663834"/>
    </source>
</evidence>
<comment type="caution">
    <text evidence="2">The sequence shown here is derived from an EMBL/GenBank/DDBJ whole genome shotgun (WGS) entry which is preliminary data.</text>
</comment>
<feature type="transmembrane region" description="Helical" evidence="1">
    <location>
        <begin position="102"/>
        <end position="123"/>
    </location>
</feature>
<name>A0A815ZPF8_9BILA</name>
<reference evidence="2" key="1">
    <citation type="submission" date="2021-02" db="EMBL/GenBank/DDBJ databases">
        <authorList>
            <person name="Nowell W R."/>
        </authorList>
    </citation>
    <scope>NUCLEOTIDE SEQUENCE</scope>
</reference>